<organism evidence="2 3">
    <name type="scientific">Actinomadura rubrobrunea</name>
    <dbReference type="NCBI Taxonomy" id="115335"/>
    <lineage>
        <taxon>Bacteria</taxon>
        <taxon>Bacillati</taxon>
        <taxon>Actinomycetota</taxon>
        <taxon>Actinomycetes</taxon>
        <taxon>Streptosporangiales</taxon>
        <taxon>Thermomonosporaceae</taxon>
        <taxon>Actinomadura</taxon>
    </lineage>
</organism>
<keyword evidence="3" id="KW-1185">Reference proteome</keyword>
<gene>
    <name evidence="2" type="ORF">Arub01_40040</name>
</gene>
<dbReference type="Proteomes" id="UP001165124">
    <property type="component" value="Unassembled WGS sequence"/>
</dbReference>
<feature type="transmembrane region" description="Helical" evidence="1">
    <location>
        <begin position="149"/>
        <end position="175"/>
    </location>
</feature>
<protein>
    <submittedName>
        <fullName evidence="2">Uncharacterized protein</fullName>
    </submittedName>
</protein>
<keyword evidence="1" id="KW-0472">Membrane</keyword>
<evidence type="ECO:0000256" key="1">
    <source>
        <dbReference type="SAM" id="Phobius"/>
    </source>
</evidence>
<name>A0A9W6PXD7_9ACTN</name>
<accession>A0A9W6PXD7</accession>
<reference evidence="2" key="1">
    <citation type="submission" date="2023-02" db="EMBL/GenBank/DDBJ databases">
        <title>Actinomadura rubrobrunea NBRC 14622.</title>
        <authorList>
            <person name="Ichikawa N."/>
            <person name="Sato H."/>
            <person name="Tonouchi N."/>
        </authorList>
    </citation>
    <scope>NUCLEOTIDE SEQUENCE</scope>
    <source>
        <strain evidence="2">NBRC 14622</strain>
    </source>
</reference>
<keyword evidence="1" id="KW-0812">Transmembrane</keyword>
<dbReference type="EMBL" id="BSRZ01000010">
    <property type="protein sequence ID" value="GLW65760.1"/>
    <property type="molecule type" value="Genomic_DNA"/>
</dbReference>
<keyword evidence="1" id="KW-1133">Transmembrane helix</keyword>
<feature type="transmembrane region" description="Helical" evidence="1">
    <location>
        <begin position="20"/>
        <end position="41"/>
    </location>
</feature>
<comment type="caution">
    <text evidence="2">The sequence shown here is derived from an EMBL/GenBank/DDBJ whole genome shotgun (WGS) entry which is preliminary data.</text>
</comment>
<sequence length="320" mass="35064">MVDFRYQRPIRPPRRVYRRAVILVAGYALVSVLVVLTHLSALTTPDFDPAYGGDRSADGRPTLQVGRDVRYRIHVREGAASPRDCVLVTKTGAVHPLSLDRSDGSPVEEDGVRYRWVGSFRSPVDAWAAVQCTPDARAPLRVEADPSELLPIGLAFFAAPLVLLLAAVMTLVTWVRRRRGKRLAFVRPATPELDAEIAKRVAMADRLVGGTAQTFVLFRHGTLVPAGTRTGHDAVVHATELLRRSADPGDGWRVAAVDDGWTVACPESGLRVLVGDDETRRPDTQEIGRIGRAKLRMDARRPMVLHLADGRTQTPAAVAR</sequence>
<dbReference type="AlphaFoldDB" id="A0A9W6PXD7"/>
<proteinExistence type="predicted"/>
<evidence type="ECO:0000313" key="2">
    <source>
        <dbReference type="EMBL" id="GLW65760.1"/>
    </source>
</evidence>
<dbReference type="RefSeq" id="WP_146150306.1">
    <property type="nucleotide sequence ID" value="NZ_BSRZ01000010.1"/>
</dbReference>
<evidence type="ECO:0000313" key="3">
    <source>
        <dbReference type="Proteomes" id="UP001165124"/>
    </source>
</evidence>